<sequence length="278" mass="30897">MTCPNCREGFTLPGEPTGVTSTEFNGAYCAAGLIPENGVASKRAIVFLTDGFGLPLINCKLMADDFAKRLGCDVWVPDYFAGKPLIGLDVLVLPDRAGVKMSIFDWIKFIFKSLPSIPAFLASRPSVADKRVHDFIKLLKEKKQYEKIGAIGYCYGGSTVIRLAGTQLIDSVVVCHPGSFSLEEVKKIRVPASWACAEEDLFFPDDLRLKSEASFAERKGDNKVDFEFQRYKGIQLIIFMLGTTHGFAARPNINILEVKEAHDKAREQAVNWFKKTLF</sequence>
<proteinExistence type="predicted"/>
<keyword evidence="3" id="KW-1185">Reference proteome</keyword>
<dbReference type="SUPFAM" id="SSF53474">
    <property type="entry name" value="alpha/beta-Hydrolases"/>
    <property type="match status" value="1"/>
</dbReference>
<accession>A0A5C3M194</accession>
<evidence type="ECO:0000259" key="1">
    <source>
        <dbReference type="Pfam" id="PF01738"/>
    </source>
</evidence>
<gene>
    <name evidence="2" type="ORF">BDQ12DRAFT_604545</name>
</gene>
<dbReference type="PANTHER" id="PTHR17630">
    <property type="entry name" value="DIENELACTONE HYDROLASE"/>
    <property type="match status" value="1"/>
</dbReference>
<dbReference type="EMBL" id="ML213601">
    <property type="protein sequence ID" value="TFK38922.1"/>
    <property type="molecule type" value="Genomic_DNA"/>
</dbReference>
<feature type="domain" description="Dienelactone hydrolase" evidence="1">
    <location>
        <begin position="39"/>
        <end position="276"/>
    </location>
</feature>
<dbReference type="STRING" id="68775.A0A5C3M194"/>
<organism evidence="2 3">
    <name type="scientific">Crucibulum laeve</name>
    <dbReference type="NCBI Taxonomy" id="68775"/>
    <lineage>
        <taxon>Eukaryota</taxon>
        <taxon>Fungi</taxon>
        <taxon>Dikarya</taxon>
        <taxon>Basidiomycota</taxon>
        <taxon>Agaricomycotina</taxon>
        <taxon>Agaricomycetes</taxon>
        <taxon>Agaricomycetidae</taxon>
        <taxon>Agaricales</taxon>
        <taxon>Agaricineae</taxon>
        <taxon>Nidulariaceae</taxon>
        <taxon>Crucibulum</taxon>
    </lineage>
</organism>
<dbReference type="PANTHER" id="PTHR17630:SF44">
    <property type="entry name" value="PROTEIN AIM2"/>
    <property type="match status" value="1"/>
</dbReference>
<evidence type="ECO:0000313" key="3">
    <source>
        <dbReference type="Proteomes" id="UP000308652"/>
    </source>
</evidence>
<dbReference type="GO" id="GO:0016787">
    <property type="term" value="F:hydrolase activity"/>
    <property type="evidence" value="ECO:0007669"/>
    <property type="project" value="UniProtKB-KW"/>
</dbReference>
<name>A0A5C3M194_9AGAR</name>
<dbReference type="OrthoDB" id="10019231at2759"/>
<dbReference type="Pfam" id="PF01738">
    <property type="entry name" value="DLH"/>
    <property type="match status" value="1"/>
</dbReference>
<dbReference type="Proteomes" id="UP000308652">
    <property type="component" value="Unassembled WGS sequence"/>
</dbReference>
<dbReference type="InterPro" id="IPR029058">
    <property type="entry name" value="AB_hydrolase_fold"/>
</dbReference>
<reference evidence="2 3" key="1">
    <citation type="journal article" date="2019" name="Nat. Ecol. Evol.">
        <title>Megaphylogeny resolves global patterns of mushroom evolution.</title>
        <authorList>
            <person name="Varga T."/>
            <person name="Krizsan K."/>
            <person name="Foldi C."/>
            <person name="Dima B."/>
            <person name="Sanchez-Garcia M."/>
            <person name="Sanchez-Ramirez S."/>
            <person name="Szollosi G.J."/>
            <person name="Szarkandi J.G."/>
            <person name="Papp V."/>
            <person name="Albert L."/>
            <person name="Andreopoulos W."/>
            <person name="Angelini C."/>
            <person name="Antonin V."/>
            <person name="Barry K.W."/>
            <person name="Bougher N.L."/>
            <person name="Buchanan P."/>
            <person name="Buyck B."/>
            <person name="Bense V."/>
            <person name="Catcheside P."/>
            <person name="Chovatia M."/>
            <person name="Cooper J."/>
            <person name="Damon W."/>
            <person name="Desjardin D."/>
            <person name="Finy P."/>
            <person name="Geml J."/>
            <person name="Haridas S."/>
            <person name="Hughes K."/>
            <person name="Justo A."/>
            <person name="Karasinski D."/>
            <person name="Kautmanova I."/>
            <person name="Kiss B."/>
            <person name="Kocsube S."/>
            <person name="Kotiranta H."/>
            <person name="LaButti K.M."/>
            <person name="Lechner B.E."/>
            <person name="Liimatainen K."/>
            <person name="Lipzen A."/>
            <person name="Lukacs Z."/>
            <person name="Mihaltcheva S."/>
            <person name="Morgado L.N."/>
            <person name="Niskanen T."/>
            <person name="Noordeloos M.E."/>
            <person name="Ohm R.A."/>
            <person name="Ortiz-Santana B."/>
            <person name="Ovrebo C."/>
            <person name="Racz N."/>
            <person name="Riley R."/>
            <person name="Savchenko A."/>
            <person name="Shiryaev A."/>
            <person name="Soop K."/>
            <person name="Spirin V."/>
            <person name="Szebenyi C."/>
            <person name="Tomsovsky M."/>
            <person name="Tulloss R.E."/>
            <person name="Uehling J."/>
            <person name="Grigoriev I.V."/>
            <person name="Vagvolgyi C."/>
            <person name="Papp T."/>
            <person name="Martin F.M."/>
            <person name="Miettinen O."/>
            <person name="Hibbett D.S."/>
            <person name="Nagy L.G."/>
        </authorList>
    </citation>
    <scope>NUCLEOTIDE SEQUENCE [LARGE SCALE GENOMIC DNA]</scope>
    <source>
        <strain evidence="2 3">CBS 166.37</strain>
    </source>
</reference>
<keyword evidence="2" id="KW-0378">Hydrolase</keyword>
<evidence type="ECO:0000313" key="2">
    <source>
        <dbReference type="EMBL" id="TFK38922.1"/>
    </source>
</evidence>
<protein>
    <submittedName>
        <fullName evidence="2">Dienelactone hydrolase endo-1,3,1,4-beta-D-glucanase</fullName>
    </submittedName>
</protein>
<dbReference type="InterPro" id="IPR002925">
    <property type="entry name" value="Dienelactn_hydro"/>
</dbReference>
<dbReference type="AlphaFoldDB" id="A0A5C3M194"/>
<dbReference type="Gene3D" id="3.40.50.1820">
    <property type="entry name" value="alpha/beta hydrolase"/>
    <property type="match status" value="1"/>
</dbReference>